<keyword evidence="1" id="KW-0812">Transmembrane</keyword>
<proteinExistence type="predicted"/>
<feature type="non-terminal residue" evidence="2">
    <location>
        <position position="83"/>
    </location>
</feature>
<feature type="transmembrane region" description="Helical" evidence="1">
    <location>
        <begin position="6"/>
        <end position="27"/>
    </location>
</feature>
<accession>A0A383A584</accession>
<keyword evidence="1" id="KW-1133">Transmembrane helix</keyword>
<organism evidence="2">
    <name type="scientific">marine metagenome</name>
    <dbReference type="NCBI Taxonomy" id="408172"/>
    <lineage>
        <taxon>unclassified sequences</taxon>
        <taxon>metagenomes</taxon>
        <taxon>ecological metagenomes</taxon>
    </lineage>
</organism>
<gene>
    <name evidence="2" type="ORF">METZ01_LOCUS455708</name>
</gene>
<dbReference type="EMBL" id="UINC01189248">
    <property type="protein sequence ID" value="SVE02854.1"/>
    <property type="molecule type" value="Genomic_DNA"/>
</dbReference>
<reference evidence="2" key="1">
    <citation type="submission" date="2018-05" db="EMBL/GenBank/DDBJ databases">
        <authorList>
            <person name="Lanie J.A."/>
            <person name="Ng W.-L."/>
            <person name="Kazmierczak K.M."/>
            <person name="Andrzejewski T.M."/>
            <person name="Davidsen T.M."/>
            <person name="Wayne K.J."/>
            <person name="Tettelin H."/>
            <person name="Glass J.I."/>
            <person name="Rusch D."/>
            <person name="Podicherti R."/>
            <person name="Tsui H.-C.T."/>
            <person name="Winkler M.E."/>
        </authorList>
    </citation>
    <scope>NUCLEOTIDE SEQUENCE</scope>
</reference>
<name>A0A383A584_9ZZZZ</name>
<evidence type="ECO:0000313" key="2">
    <source>
        <dbReference type="EMBL" id="SVE02854.1"/>
    </source>
</evidence>
<evidence type="ECO:0008006" key="3">
    <source>
        <dbReference type="Google" id="ProtNLM"/>
    </source>
</evidence>
<protein>
    <recommendedName>
        <fullName evidence="3">YtxH domain-containing protein</fullName>
    </recommendedName>
</protein>
<dbReference type="Pfam" id="PF12732">
    <property type="entry name" value="YtxH"/>
    <property type="match status" value="1"/>
</dbReference>
<keyword evidence="1" id="KW-0472">Membrane</keyword>
<dbReference type="InterPro" id="IPR052928">
    <property type="entry name" value="Desiccation-related_membrane"/>
</dbReference>
<dbReference type="PANTHER" id="PTHR35792">
    <property type="entry name" value="GENERAL STRESS PROTEIN"/>
    <property type="match status" value="1"/>
</dbReference>
<evidence type="ECO:0000256" key="1">
    <source>
        <dbReference type="SAM" id="Phobius"/>
    </source>
</evidence>
<dbReference type="InterPro" id="IPR024623">
    <property type="entry name" value="YtxH"/>
</dbReference>
<dbReference type="PANTHER" id="PTHR35792:SF1">
    <property type="entry name" value="SLL0268 PROTEIN"/>
    <property type="match status" value="1"/>
</dbReference>
<sequence>MGSGNGGFTTGLLVGGIIGTVIGILIAPKPGSETRSELLERSEYIRNRAEELSAAVKDTLGPTIDQLSERIAPTVGVAKDKVS</sequence>
<dbReference type="AlphaFoldDB" id="A0A383A584"/>